<proteinExistence type="predicted"/>
<dbReference type="EMBL" id="BK059082">
    <property type="protein sequence ID" value="DAE28139.1"/>
    <property type="molecule type" value="Genomic_DNA"/>
</dbReference>
<protein>
    <submittedName>
        <fullName evidence="1">Uncharacterized protein</fullName>
    </submittedName>
</protein>
<evidence type="ECO:0000313" key="1">
    <source>
        <dbReference type="EMBL" id="DAE28139.1"/>
    </source>
</evidence>
<accession>A0A8S5RAE9</accession>
<organism evidence="1">
    <name type="scientific">virus sp. ctQcs9</name>
    <dbReference type="NCBI Taxonomy" id="2825816"/>
    <lineage>
        <taxon>Viruses</taxon>
    </lineage>
</organism>
<reference evidence="1" key="1">
    <citation type="journal article" date="2021" name="Proc. Natl. Acad. Sci. U.S.A.">
        <title>A Catalog of Tens of Thousands of Viruses from Human Metagenomes Reveals Hidden Associations with Chronic Diseases.</title>
        <authorList>
            <person name="Tisza M.J."/>
            <person name="Buck C.B."/>
        </authorList>
    </citation>
    <scope>NUCLEOTIDE SEQUENCE</scope>
    <source>
        <strain evidence="1">CtQcs9</strain>
    </source>
</reference>
<sequence>MIPTYKAVWDAITTRVPTTRTVNSKALSSNITLTGSDIKVSSSNSNKIASVLNKEAYLEWGGKNQINSSSPIDFTLNPFLSGNKLAALTRSDVSLYREISTNGTSWVDWTNSDDDKKVFMGDIDYQSSNNLTTGGTLNTSASAASTGKM</sequence>
<name>A0A8S5RAE9_9VIRU</name>